<sequence>MSVNRIKKDFTLIAHRGASYDAPENTFEAFDLALEMGFDNVETDVQLSSDGRSVLIHDESLNRTTGIQGLVAETSIAKIKSLNAGLWVEGPDDGAGSTGQLA</sequence>
<name>A0A382XDN9_9ZZZZ</name>
<dbReference type="GO" id="GO:0008081">
    <property type="term" value="F:phosphoric diester hydrolase activity"/>
    <property type="evidence" value="ECO:0007669"/>
    <property type="project" value="InterPro"/>
</dbReference>
<organism evidence="2">
    <name type="scientific">marine metagenome</name>
    <dbReference type="NCBI Taxonomy" id="408172"/>
    <lineage>
        <taxon>unclassified sequences</taxon>
        <taxon>metagenomes</taxon>
        <taxon>ecological metagenomes</taxon>
    </lineage>
</organism>
<dbReference type="PANTHER" id="PTHR46211:SF14">
    <property type="entry name" value="GLYCEROPHOSPHODIESTER PHOSPHODIESTERASE"/>
    <property type="match status" value="1"/>
</dbReference>
<dbReference type="SUPFAM" id="SSF51695">
    <property type="entry name" value="PLC-like phosphodiesterases"/>
    <property type="match status" value="1"/>
</dbReference>
<evidence type="ECO:0000313" key="2">
    <source>
        <dbReference type="EMBL" id="SVD68974.1"/>
    </source>
</evidence>
<evidence type="ECO:0000259" key="1">
    <source>
        <dbReference type="PROSITE" id="PS51704"/>
    </source>
</evidence>
<dbReference type="Pfam" id="PF03009">
    <property type="entry name" value="GDPD"/>
    <property type="match status" value="1"/>
</dbReference>
<accession>A0A382XDN9</accession>
<protein>
    <recommendedName>
        <fullName evidence="1">GP-PDE domain-containing protein</fullName>
    </recommendedName>
</protein>
<dbReference type="GO" id="GO:0006629">
    <property type="term" value="P:lipid metabolic process"/>
    <property type="evidence" value="ECO:0007669"/>
    <property type="project" value="InterPro"/>
</dbReference>
<dbReference type="AlphaFoldDB" id="A0A382XDN9"/>
<feature type="domain" description="GP-PDE" evidence="1">
    <location>
        <begin position="10"/>
        <end position="102"/>
    </location>
</feature>
<proteinExistence type="predicted"/>
<gene>
    <name evidence="2" type="ORF">METZ01_LOCUS421828</name>
</gene>
<dbReference type="InterPro" id="IPR030395">
    <property type="entry name" value="GP_PDE_dom"/>
</dbReference>
<reference evidence="2" key="1">
    <citation type="submission" date="2018-05" db="EMBL/GenBank/DDBJ databases">
        <authorList>
            <person name="Lanie J.A."/>
            <person name="Ng W.-L."/>
            <person name="Kazmierczak K.M."/>
            <person name="Andrzejewski T.M."/>
            <person name="Davidsen T.M."/>
            <person name="Wayne K.J."/>
            <person name="Tettelin H."/>
            <person name="Glass J.I."/>
            <person name="Rusch D."/>
            <person name="Podicherti R."/>
            <person name="Tsui H.-C.T."/>
            <person name="Winkler M.E."/>
        </authorList>
    </citation>
    <scope>NUCLEOTIDE SEQUENCE</scope>
</reference>
<dbReference type="InterPro" id="IPR017946">
    <property type="entry name" value="PLC-like_Pdiesterase_TIM-brl"/>
</dbReference>
<dbReference type="EMBL" id="UINC01166814">
    <property type="protein sequence ID" value="SVD68974.1"/>
    <property type="molecule type" value="Genomic_DNA"/>
</dbReference>
<feature type="non-terminal residue" evidence="2">
    <location>
        <position position="102"/>
    </location>
</feature>
<dbReference type="PROSITE" id="PS51704">
    <property type="entry name" value="GP_PDE"/>
    <property type="match status" value="1"/>
</dbReference>
<dbReference type="Gene3D" id="3.20.20.190">
    <property type="entry name" value="Phosphatidylinositol (PI) phosphodiesterase"/>
    <property type="match status" value="1"/>
</dbReference>
<dbReference type="PANTHER" id="PTHR46211">
    <property type="entry name" value="GLYCEROPHOSPHORYL DIESTER PHOSPHODIESTERASE"/>
    <property type="match status" value="1"/>
</dbReference>